<evidence type="ECO:0000259" key="6">
    <source>
        <dbReference type="PROSITE" id="PS51166"/>
    </source>
</evidence>
<dbReference type="GO" id="GO:0005509">
    <property type="term" value="F:calcium ion binding"/>
    <property type="evidence" value="ECO:0007669"/>
    <property type="project" value="InterPro"/>
</dbReference>
<comment type="similarity">
    <text evidence="1">Belongs to the glycosyl hydrolase 13 family.</text>
</comment>
<dbReference type="SMART" id="SM00810">
    <property type="entry name" value="Alpha-amyl_C2"/>
    <property type="match status" value="1"/>
</dbReference>
<dbReference type="GO" id="GO:2001070">
    <property type="term" value="F:starch binding"/>
    <property type="evidence" value="ECO:0007669"/>
    <property type="project" value="InterPro"/>
</dbReference>
<dbReference type="InterPro" id="IPR013780">
    <property type="entry name" value="Glyco_hydro_b"/>
</dbReference>
<evidence type="ECO:0000313" key="7">
    <source>
        <dbReference type="EMBL" id="RJP26225.1"/>
    </source>
</evidence>
<dbReference type="Pfam" id="PF07821">
    <property type="entry name" value="Alpha-amyl_C2"/>
    <property type="match status" value="1"/>
</dbReference>
<dbReference type="SUPFAM" id="SSF51445">
    <property type="entry name" value="(Trans)glycosidases"/>
    <property type="match status" value="1"/>
</dbReference>
<feature type="compositionally biased region" description="Polar residues" evidence="5">
    <location>
        <begin position="544"/>
        <end position="553"/>
    </location>
</feature>
<dbReference type="SUPFAM" id="SSF49452">
    <property type="entry name" value="Starch-binding domain-like"/>
    <property type="match status" value="1"/>
</dbReference>
<dbReference type="InterPro" id="IPR002044">
    <property type="entry name" value="CBM20"/>
</dbReference>
<evidence type="ECO:0000256" key="3">
    <source>
        <dbReference type="ARBA" id="ARBA00023277"/>
    </source>
</evidence>
<dbReference type="Gene3D" id="2.60.40.10">
    <property type="entry name" value="Immunoglobulins"/>
    <property type="match status" value="1"/>
</dbReference>
<comment type="caution">
    <text evidence="7">The sequence shown here is derived from an EMBL/GenBank/DDBJ whole genome shotgun (WGS) entry which is preliminary data.</text>
</comment>
<evidence type="ECO:0000313" key="8">
    <source>
        <dbReference type="Proteomes" id="UP000265882"/>
    </source>
</evidence>
<dbReference type="SUPFAM" id="SSF51011">
    <property type="entry name" value="Glycosyl hydrolase domain"/>
    <property type="match status" value="1"/>
</dbReference>
<dbReference type="AlphaFoldDB" id="A0A3A4P5X3"/>
<dbReference type="GO" id="GO:0004556">
    <property type="term" value="F:alpha-amylase activity"/>
    <property type="evidence" value="ECO:0007669"/>
    <property type="project" value="UniProtKB-UniRule"/>
</dbReference>
<evidence type="ECO:0000256" key="5">
    <source>
        <dbReference type="SAM" id="MobiDB-lite"/>
    </source>
</evidence>
<feature type="region of interest" description="Disordered" evidence="5">
    <location>
        <begin position="540"/>
        <end position="561"/>
    </location>
</feature>
<sequence>MKTKLALLRLLLLISLSLTGCVIWDAHPALAMYPGATDIMLQGFHWQAKNNGQHGAWYDLIAARAQDMQEAGITIVWFPPASKTPRWDLNEEGDPYSACGYVPMDYYDLGEYEQWVQDGWPNYTGRWYRHGGFETLYGSREELEDAINVLHGRGIRAIADIVLNHRGPRQKNDCDEWISWGDETGTIASGKMFWGHKNDCSPPEVVSSNGGGGGNDDGESEFPPNIAHQDANVRSQFKGWLFWMRNSIGFDGWRYDYVKGFSPDRVREYNDATNPTWSVGEFWDENTDAVIAWINASHTDDAKKSAAFDFSAKSILTRSFGAGNYEELKALPGLMGRWPAKAVTFLDNHDTHPPHENPRQFPDHRLLEGYAYVLTHPGVPCIYWQHFYDKGQLIHDKIKELSNLRREQGISNTSTVWVIRAEQDLYAAQIDNKLVVKIGSQPWEPADAGISGYTVRSEYGDYRIWTKTSTGGAETVFRVHRDVGFGNFVSIRGSIPQLNNWGGPGRSCVWSPGNIWQCVVTDIPAGQSFEWKSLKNDSIWESGPNHSGAGQTTHEIRPSGY</sequence>
<protein>
    <recommendedName>
        <fullName evidence="6">CBM20 domain-containing protein</fullName>
    </recommendedName>
</protein>
<dbReference type="GO" id="GO:0005975">
    <property type="term" value="P:carbohydrate metabolic process"/>
    <property type="evidence" value="ECO:0007669"/>
    <property type="project" value="InterPro"/>
</dbReference>
<reference evidence="7 8" key="1">
    <citation type="journal article" date="2017" name="ISME J.">
        <title>Energy and carbon metabolisms in a deep terrestrial subsurface fluid microbial community.</title>
        <authorList>
            <person name="Momper L."/>
            <person name="Jungbluth S.P."/>
            <person name="Lee M.D."/>
            <person name="Amend J.P."/>
        </authorList>
    </citation>
    <scope>NUCLEOTIDE SEQUENCE [LARGE SCALE GENOMIC DNA]</scope>
    <source>
        <strain evidence="7">SURF_5</strain>
    </source>
</reference>
<proteinExistence type="inferred from homology"/>
<dbReference type="Pfam" id="PF00686">
    <property type="entry name" value="CBM_20"/>
    <property type="match status" value="1"/>
</dbReference>
<dbReference type="CDD" id="cd11314">
    <property type="entry name" value="AmyAc_arch_bac_plant_AmyA"/>
    <property type="match status" value="1"/>
</dbReference>
<dbReference type="PROSITE" id="PS51257">
    <property type="entry name" value="PROKAR_LIPOPROTEIN"/>
    <property type="match status" value="1"/>
</dbReference>
<dbReference type="InterPro" id="IPR006046">
    <property type="entry name" value="Alpha_amylase"/>
</dbReference>
<dbReference type="SMART" id="SM00642">
    <property type="entry name" value="Aamy"/>
    <property type="match status" value="1"/>
</dbReference>
<keyword evidence="4" id="KW-0326">Glycosidase</keyword>
<dbReference type="InterPro" id="IPR013783">
    <property type="entry name" value="Ig-like_fold"/>
</dbReference>
<evidence type="ECO:0000256" key="2">
    <source>
        <dbReference type="ARBA" id="ARBA00022801"/>
    </source>
</evidence>
<dbReference type="InterPro" id="IPR006047">
    <property type="entry name" value="GH13_cat_dom"/>
</dbReference>
<dbReference type="PRINTS" id="PR00110">
    <property type="entry name" value="ALPHAAMYLASE"/>
</dbReference>
<gene>
    <name evidence="7" type="ORF">C4520_00905</name>
</gene>
<feature type="domain" description="CBM20" evidence="6">
    <location>
        <begin position="467"/>
        <end position="561"/>
    </location>
</feature>
<feature type="region of interest" description="Disordered" evidence="5">
    <location>
        <begin position="203"/>
        <end position="224"/>
    </location>
</feature>
<dbReference type="Gene3D" id="3.20.20.80">
    <property type="entry name" value="Glycosidases"/>
    <property type="match status" value="1"/>
</dbReference>
<dbReference type="Gene3D" id="2.60.40.1180">
    <property type="entry name" value="Golgi alpha-mannosidase II"/>
    <property type="match status" value="1"/>
</dbReference>
<keyword evidence="2" id="KW-0378">Hydrolase</keyword>
<name>A0A3A4P5X3_ABYX5</name>
<dbReference type="Proteomes" id="UP000265882">
    <property type="component" value="Unassembled WGS sequence"/>
</dbReference>
<accession>A0A3A4P5X3</accession>
<dbReference type="InterPro" id="IPR012850">
    <property type="entry name" value="A-amylase_bs_C"/>
</dbReference>
<evidence type="ECO:0000256" key="1">
    <source>
        <dbReference type="ARBA" id="ARBA00008061"/>
    </source>
</evidence>
<dbReference type="PROSITE" id="PS51166">
    <property type="entry name" value="CBM20"/>
    <property type="match status" value="1"/>
</dbReference>
<dbReference type="InterPro" id="IPR017853">
    <property type="entry name" value="GH"/>
</dbReference>
<evidence type="ECO:0000256" key="4">
    <source>
        <dbReference type="ARBA" id="ARBA00023295"/>
    </source>
</evidence>
<organism evidence="7 8">
    <name type="scientific">Abyssobacteria bacterium (strain SURF_5)</name>
    <dbReference type="NCBI Taxonomy" id="2093360"/>
    <lineage>
        <taxon>Bacteria</taxon>
        <taxon>Pseudomonadati</taxon>
        <taxon>Candidatus Hydrogenedentota</taxon>
        <taxon>Candidatus Abyssobacteria</taxon>
    </lineage>
</organism>
<dbReference type="EMBL" id="QZKU01000011">
    <property type="protein sequence ID" value="RJP26225.1"/>
    <property type="molecule type" value="Genomic_DNA"/>
</dbReference>
<dbReference type="InterPro" id="IPR013784">
    <property type="entry name" value="Carb-bd-like_fold"/>
</dbReference>
<keyword evidence="3" id="KW-0119">Carbohydrate metabolism</keyword>
<dbReference type="PANTHER" id="PTHR43447">
    <property type="entry name" value="ALPHA-AMYLASE"/>
    <property type="match status" value="1"/>
</dbReference>